<evidence type="ECO:0000256" key="4">
    <source>
        <dbReference type="ARBA" id="ARBA00022692"/>
    </source>
</evidence>
<reference evidence="11" key="2">
    <citation type="submission" date="2021-04" db="EMBL/GenBank/DDBJ databases">
        <authorList>
            <person name="Gilroy R."/>
        </authorList>
    </citation>
    <scope>NUCLEOTIDE SEQUENCE</scope>
    <source>
        <strain evidence="11">ChiHejej3B27-3195</strain>
    </source>
</reference>
<comment type="similarity">
    <text evidence="2">Belongs to the CPA3 antiporters (TC 2.A.63) subunit D family.</text>
</comment>
<protein>
    <submittedName>
        <fullName evidence="11">Monovalent cation/H+ antiporter subunit D family protein</fullName>
    </submittedName>
</protein>
<feature type="domain" description="NADH:quinone oxidoreductase/Mrp antiporter transmembrane" evidence="10">
    <location>
        <begin position="148"/>
        <end position="443"/>
    </location>
</feature>
<feature type="transmembrane region" description="Helical" evidence="9">
    <location>
        <begin position="131"/>
        <end position="149"/>
    </location>
</feature>
<feature type="transmembrane region" description="Helical" evidence="9">
    <location>
        <begin position="297"/>
        <end position="316"/>
    </location>
</feature>
<dbReference type="InterPro" id="IPR001750">
    <property type="entry name" value="ND/Mrp_TM"/>
</dbReference>
<name>A0A9D2A8B9_9MICC</name>
<dbReference type="Pfam" id="PF00361">
    <property type="entry name" value="Proton_antipo_M"/>
    <property type="match status" value="1"/>
</dbReference>
<comment type="subcellular location">
    <subcellularLocation>
        <location evidence="1">Cell membrane</location>
        <topology evidence="1">Multi-pass membrane protein</topology>
    </subcellularLocation>
    <subcellularLocation>
        <location evidence="7">Membrane</location>
        <topology evidence="7">Multi-pass membrane protein</topology>
    </subcellularLocation>
</comment>
<feature type="transmembrane region" description="Helical" evidence="9">
    <location>
        <begin position="266"/>
        <end position="285"/>
    </location>
</feature>
<proteinExistence type="inferred from homology"/>
<feature type="transmembrane region" description="Helical" evidence="9">
    <location>
        <begin position="24"/>
        <end position="43"/>
    </location>
</feature>
<dbReference type="InterPro" id="IPR050586">
    <property type="entry name" value="CPA3_Na-H_Antiporter_D"/>
</dbReference>
<evidence type="ECO:0000313" key="11">
    <source>
        <dbReference type="EMBL" id="HIW99919.1"/>
    </source>
</evidence>
<dbReference type="PANTHER" id="PTHR42703:SF1">
    <property type="entry name" value="NA(+)_H(+) ANTIPORTER SUBUNIT D1"/>
    <property type="match status" value="1"/>
</dbReference>
<evidence type="ECO:0000256" key="3">
    <source>
        <dbReference type="ARBA" id="ARBA00022475"/>
    </source>
</evidence>
<accession>A0A9D2A8B9</accession>
<evidence type="ECO:0000256" key="9">
    <source>
        <dbReference type="SAM" id="Phobius"/>
    </source>
</evidence>
<organism evidence="11 12">
    <name type="scientific">Candidatus Nesterenkonia stercoripullorum</name>
    <dbReference type="NCBI Taxonomy" id="2838701"/>
    <lineage>
        <taxon>Bacteria</taxon>
        <taxon>Bacillati</taxon>
        <taxon>Actinomycetota</taxon>
        <taxon>Actinomycetes</taxon>
        <taxon>Micrococcales</taxon>
        <taxon>Micrococcaceae</taxon>
        <taxon>Nesterenkonia</taxon>
    </lineage>
</organism>
<evidence type="ECO:0000256" key="6">
    <source>
        <dbReference type="ARBA" id="ARBA00023136"/>
    </source>
</evidence>
<dbReference type="AlphaFoldDB" id="A0A9D2A8B9"/>
<gene>
    <name evidence="11" type="ORF">H9871_07215</name>
</gene>
<dbReference type="PANTHER" id="PTHR42703">
    <property type="entry name" value="NADH DEHYDROGENASE"/>
    <property type="match status" value="1"/>
</dbReference>
<evidence type="ECO:0000313" key="12">
    <source>
        <dbReference type="Proteomes" id="UP000824151"/>
    </source>
</evidence>
<feature type="region of interest" description="Disordered" evidence="8">
    <location>
        <begin position="465"/>
        <end position="484"/>
    </location>
</feature>
<keyword evidence="5 9" id="KW-1133">Transmembrane helix</keyword>
<keyword evidence="3" id="KW-1003">Cell membrane</keyword>
<feature type="transmembrane region" description="Helical" evidence="9">
    <location>
        <begin position="434"/>
        <end position="458"/>
    </location>
</feature>
<feature type="transmembrane region" description="Helical" evidence="9">
    <location>
        <begin position="228"/>
        <end position="254"/>
    </location>
</feature>
<dbReference type="PRINTS" id="PR01434">
    <property type="entry name" value="NADHDHGNASE5"/>
</dbReference>
<dbReference type="GO" id="GO:0005886">
    <property type="term" value="C:plasma membrane"/>
    <property type="evidence" value="ECO:0007669"/>
    <property type="project" value="UniProtKB-SubCell"/>
</dbReference>
<keyword evidence="6 9" id="KW-0472">Membrane</keyword>
<evidence type="ECO:0000256" key="8">
    <source>
        <dbReference type="SAM" id="MobiDB-lite"/>
    </source>
</evidence>
<feature type="compositionally biased region" description="Polar residues" evidence="8">
    <location>
        <begin position="474"/>
        <end position="484"/>
    </location>
</feature>
<feature type="transmembrane region" description="Helical" evidence="9">
    <location>
        <begin position="184"/>
        <end position="208"/>
    </location>
</feature>
<comment type="caution">
    <text evidence="11">The sequence shown here is derived from an EMBL/GenBank/DDBJ whole genome shotgun (WGS) entry which is preliminary data.</text>
</comment>
<evidence type="ECO:0000256" key="5">
    <source>
        <dbReference type="ARBA" id="ARBA00022989"/>
    </source>
</evidence>
<evidence type="ECO:0000256" key="2">
    <source>
        <dbReference type="ARBA" id="ARBA00005346"/>
    </source>
</evidence>
<feature type="transmembrane region" description="Helical" evidence="9">
    <location>
        <begin position="492"/>
        <end position="514"/>
    </location>
</feature>
<keyword evidence="4 7" id="KW-0812">Transmembrane</keyword>
<dbReference type="EMBL" id="DXGD01000268">
    <property type="protein sequence ID" value="HIW99919.1"/>
    <property type="molecule type" value="Genomic_DNA"/>
</dbReference>
<evidence type="ECO:0000259" key="10">
    <source>
        <dbReference type="Pfam" id="PF00361"/>
    </source>
</evidence>
<feature type="transmembrane region" description="Helical" evidence="9">
    <location>
        <begin position="98"/>
        <end position="119"/>
    </location>
</feature>
<feature type="transmembrane region" description="Helical" evidence="9">
    <location>
        <begin position="358"/>
        <end position="376"/>
    </location>
</feature>
<feature type="transmembrane region" description="Helical" evidence="9">
    <location>
        <begin position="155"/>
        <end position="172"/>
    </location>
</feature>
<feature type="transmembrane region" description="Helical" evidence="9">
    <location>
        <begin position="55"/>
        <end position="78"/>
    </location>
</feature>
<evidence type="ECO:0000256" key="7">
    <source>
        <dbReference type="RuleBase" id="RU000320"/>
    </source>
</evidence>
<evidence type="ECO:0000256" key="1">
    <source>
        <dbReference type="ARBA" id="ARBA00004651"/>
    </source>
</evidence>
<feature type="transmembrane region" description="Helical" evidence="9">
    <location>
        <begin position="396"/>
        <end position="414"/>
    </location>
</feature>
<sequence length="531" mass="56220">MPTPAGSALANLLEHPVVERTVDVVPLIMVLLSLTAAIAIFPLRDAQRGVRTTVNLLAAVAKVGLIAALVPAVVGEGLRPEFSMPFLPGIDLVLRADPMALFFGGLSALLWLLTTIYAIGYLRGTPHQSRFFGFFSLCVTATVGISFAGNLVTFLIFYEMLTLVTYPLVAHWGNPASLRAARIYLRYAMGGGLAVLIGVVWLTMYAGAVDFAEGGAEGVAELSERSPGVATVIFVLLICGLGVKAALFPLHGWLPHAMVAPAPVSALLHAVAVVKAGVFGIVRVIDDVYGISVADELGVLTPVLVVACFTIVYGSYQALRQNDLKKRLAYSTVSQVSYVVLGVTLVTELATTGGVVHLVHQGIMKITLFFCAGLFAEVVRVKAVDQMRGLGYRMPWASAAFTIAAFGMIGLPPTAGFISKWQLGQGAIASDHPWVLWVLIASSLLNAAYFLPVVYGMWFRDPPQDSESARQDSGAAQQGSSETRSVQVREPLMLAVPALCTAGFSVVVGLAAAVPFSPLSLAEYIAEGVFG</sequence>
<dbReference type="Proteomes" id="UP000824151">
    <property type="component" value="Unassembled WGS sequence"/>
</dbReference>
<reference evidence="11" key="1">
    <citation type="journal article" date="2021" name="PeerJ">
        <title>Extensive microbial diversity within the chicken gut microbiome revealed by metagenomics and culture.</title>
        <authorList>
            <person name="Gilroy R."/>
            <person name="Ravi A."/>
            <person name="Getino M."/>
            <person name="Pursley I."/>
            <person name="Horton D.L."/>
            <person name="Alikhan N.F."/>
            <person name="Baker D."/>
            <person name="Gharbi K."/>
            <person name="Hall N."/>
            <person name="Watson M."/>
            <person name="Adriaenssens E.M."/>
            <person name="Foster-Nyarko E."/>
            <person name="Jarju S."/>
            <person name="Secka A."/>
            <person name="Antonio M."/>
            <person name="Oren A."/>
            <person name="Chaudhuri R.R."/>
            <person name="La Ragione R."/>
            <person name="Hildebrand F."/>
            <person name="Pallen M.J."/>
        </authorList>
    </citation>
    <scope>NUCLEOTIDE SEQUENCE</scope>
    <source>
        <strain evidence="11">ChiHejej3B27-3195</strain>
    </source>
</reference>